<dbReference type="Gene3D" id="3.30.1360.10">
    <property type="entry name" value="RNA polymerase, RBP11-like subunit"/>
    <property type="match status" value="1"/>
</dbReference>
<keyword evidence="3 8" id="KW-0240">DNA-directed RNA polymerase</keyword>
<accession>A0AAV9HDM2</accession>
<dbReference type="GO" id="GO:0055029">
    <property type="term" value="C:nuclear DNA-directed RNA polymerase complex"/>
    <property type="evidence" value="ECO:0007669"/>
    <property type="project" value="UniProtKB-ARBA"/>
</dbReference>
<dbReference type="GO" id="GO:0046983">
    <property type="term" value="F:protein dimerization activity"/>
    <property type="evidence" value="ECO:0007669"/>
    <property type="project" value="InterPro"/>
</dbReference>
<dbReference type="AlphaFoldDB" id="A0AAV9HDM2"/>
<evidence type="ECO:0000256" key="5">
    <source>
        <dbReference type="ARBA" id="ARBA00023242"/>
    </source>
</evidence>
<dbReference type="NCBIfam" id="NF001988">
    <property type="entry name" value="PRK00783.1"/>
    <property type="match status" value="1"/>
</dbReference>
<dbReference type="InterPro" id="IPR050518">
    <property type="entry name" value="Rpo3/RPB3_RNA_Pol_subunit"/>
</dbReference>
<dbReference type="InterPro" id="IPR033901">
    <property type="entry name" value="RNAPI/III_AC40"/>
</dbReference>
<dbReference type="GO" id="GO:0005666">
    <property type="term" value="C:RNA polymerase III complex"/>
    <property type="evidence" value="ECO:0007669"/>
    <property type="project" value="TreeGrafter"/>
</dbReference>
<feature type="domain" description="DNA-directed RNA polymerase RpoA/D/Rpb3-type" evidence="7">
    <location>
        <begin position="63"/>
        <end position="361"/>
    </location>
</feature>
<proteinExistence type="inferred from homology"/>
<reference evidence="8" key="1">
    <citation type="journal article" date="2023" name="Mol. Phylogenet. Evol.">
        <title>Genome-scale phylogeny and comparative genomics of the fungal order Sordariales.</title>
        <authorList>
            <person name="Hensen N."/>
            <person name="Bonometti L."/>
            <person name="Westerberg I."/>
            <person name="Brannstrom I.O."/>
            <person name="Guillou S."/>
            <person name="Cros-Aarteil S."/>
            <person name="Calhoun S."/>
            <person name="Haridas S."/>
            <person name="Kuo A."/>
            <person name="Mondo S."/>
            <person name="Pangilinan J."/>
            <person name="Riley R."/>
            <person name="LaButti K."/>
            <person name="Andreopoulos B."/>
            <person name="Lipzen A."/>
            <person name="Chen C."/>
            <person name="Yan M."/>
            <person name="Daum C."/>
            <person name="Ng V."/>
            <person name="Clum A."/>
            <person name="Steindorff A."/>
            <person name="Ohm R.A."/>
            <person name="Martin F."/>
            <person name="Silar P."/>
            <person name="Natvig D.O."/>
            <person name="Lalanne C."/>
            <person name="Gautier V."/>
            <person name="Ament-Velasquez S.L."/>
            <person name="Kruys A."/>
            <person name="Hutchinson M.I."/>
            <person name="Powell A.J."/>
            <person name="Barry K."/>
            <person name="Miller A.N."/>
            <person name="Grigoriev I.V."/>
            <person name="Debuchy R."/>
            <person name="Gladieux P."/>
            <person name="Hiltunen Thoren M."/>
            <person name="Johannesson H."/>
        </authorList>
    </citation>
    <scope>NUCLEOTIDE SEQUENCE</scope>
    <source>
        <strain evidence="8">PSN324</strain>
    </source>
</reference>
<dbReference type="GO" id="GO:0005736">
    <property type="term" value="C:RNA polymerase I complex"/>
    <property type="evidence" value="ECO:0007669"/>
    <property type="project" value="TreeGrafter"/>
</dbReference>
<dbReference type="GO" id="GO:0003899">
    <property type="term" value="F:DNA-directed RNA polymerase activity"/>
    <property type="evidence" value="ECO:0007669"/>
    <property type="project" value="InterPro"/>
</dbReference>
<dbReference type="CDD" id="cd07032">
    <property type="entry name" value="RNAP_I_II_AC40"/>
    <property type="match status" value="1"/>
</dbReference>
<dbReference type="InterPro" id="IPR036603">
    <property type="entry name" value="RBP11-like"/>
</dbReference>
<evidence type="ECO:0000256" key="4">
    <source>
        <dbReference type="ARBA" id="ARBA00023163"/>
    </source>
</evidence>
<evidence type="ECO:0000256" key="6">
    <source>
        <dbReference type="ARBA" id="ARBA00025804"/>
    </source>
</evidence>
<dbReference type="InterPro" id="IPR022842">
    <property type="entry name" value="RNAP_Rpo3/Rpb3/RPAC1"/>
</dbReference>
<dbReference type="SUPFAM" id="SSF56553">
    <property type="entry name" value="Insert subdomain of RNA polymerase alpha subunit"/>
    <property type="match status" value="1"/>
</dbReference>
<comment type="similarity">
    <text evidence="6">Belongs to the archaeal Rpo3/eukaryotic RPB3 RNA polymerase subunit family.</text>
</comment>
<gene>
    <name evidence="8" type="ORF">QBC42DRAFT_187064</name>
</gene>
<evidence type="ECO:0000256" key="1">
    <source>
        <dbReference type="ARBA" id="ARBA00004123"/>
    </source>
</evidence>
<dbReference type="SMART" id="SM00662">
    <property type="entry name" value="RPOLD"/>
    <property type="match status" value="1"/>
</dbReference>
<organism evidence="8 9">
    <name type="scientific">Cladorrhinum samala</name>
    <dbReference type="NCBI Taxonomy" id="585594"/>
    <lineage>
        <taxon>Eukaryota</taxon>
        <taxon>Fungi</taxon>
        <taxon>Dikarya</taxon>
        <taxon>Ascomycota</taxon>
        <taxon>Pezizomycotina</taxon>
        <taxon>Sordariomycetes</taxon>
        <taxon>Sordariomycetidae</taxon>
        <taxon>Sordariales</taxon>
        <taxon>Podosporaceae</taxon>
        <taxon>Cladorrhinum</taxon>
    </lineage>
</organism>
<name>A0AAV9HDM2_9PEZI</name>
<evidence type="ECO:0000313" key="8">
    <source>
        <dbReference type="EMBL" id="KAK4458011.1"/>
    </source>
</evidence>
<dbReference type="FunFam" id="2.170.120.12:FF:000003">
    <property type="entry name" value="Dna-directed rna polymerases i and iii subunit"/>
    <property type="match status" value="1"/>
</dbReference>
<keyword evidence="5" id="KW-0539">Nucleus</keyword>
<dbReference type="EMBL" id="MU865087">
    <property type="protein sequence ID" value="KAK4458011.1"/>
    <property type="molecule type" value="Genomic_DNA"/>
</dbReference>
<evidence type="ECO:0000259" key="7">
    <source>
        <dbReference type="SMART" id="SM00662"/>
    </source>
</evidence>
<dbReference type="Pfam" id="PF01193">
    <property type="entry name" value="RNA_pol_L"/>
    <property type="match status" value="1"/>
</dbReference>
<dbReference type="PANTHER" id="PTHR11800:SF13">
    <property type="entry name" value="DNA-DIRECTED RNA POLYMERASES I AND III SUBUNIT RPAC1"/>
    <property type="match status" value="1"/>
</dbReference>
<evidence type="ECO:0000256" key="3">
    <source>
        <dbReference type="ARBA" id="ARBA00022478"/>
    </source>
</evidence>
<sequence length="367" mass="41212">MPHKPPTQEELERRKIVGINLETVTNVTATDFPGNYPGEDHSWDIEKFRQGFNVEIHQNDPYEASFSLIGCDASIANAFRRIMIADVPTLAIDQVFIYNNKSVIQDEVLASRLGLIPFTGGREGLRDFLKWRPKDGEPKDYDTVGLELNVKCEHNPDAGPNETDPTKLYKHAHVYAKDIVFHPQGRQVEYFSGENAIRPVNPDILIAKLRPGQEIDVKMHMIKGVGSNHAKFSPVATASYRILPVIQITQPILGRDAEKFAKCFPAGVIGLEKVTKAEAKQKGSGYEGHEGEPKAVVVAPERDTVSRECLRHAEFKDKVKLGRKRDHFIFLVESTGQIESEAIFLESVQHLKAKAKNLEKQLVNMVR</sequence>
<protein>
    <recommendedName>
        <fullName evidence="2">DNA-directed RNA polymerases I and III subunit RPAC1</fullName>
    </recommendedName>
</protein>
<dbReference type="HAMAP" id="MF_00320">
    <property type="entry name" value="RNApol_arch_Rpo3"/>
    <property type="match status" value="1"/>
</dbReference>
<dbReference type="GO" id="GO:0003677">
    <property type="term" value="F:DNA binding"/>
    <property type="evidence" value="ECO:0007669"/>
    <property type="project" value="InterPro"/>
</dbReference>
<comment type="subcellular location">
    <subcellularLocation>
        <location evidence="1">Nucleus</location>
    </subcellularLocation>
</comment>
<dbReference type="PANTHER" id="PTHR11800">
    <property type="entry name" value="DNA-DIRECTED RNA POLYMERASE"/>
    <property type="match status" value="1"/>
</dbReference>
<keyword evidence="9" id="KW-1185">Reference proteome</keyword>
<dbReference type="SUPFAM" id="SSF55257">
    <property type="entry name" value="RBP11-like subunits of RNA polymerase"/>
    <property type="match status" value="1"/>
</dbReference>
<dbReference type="InterPro" id="IPR036643">
    <property type="entry name" value="RNApol_insert_sf"/>
</dbReference>
<dbReference type="Gene3D" id="2.170.120.12">
    <property type="entry name" value="DNA-directed RNA polymerase, insert domain"/>
    <property type="match status" value="1"/>
</dbReference>
<dbReference type="InterPro" id="IPR011262">
    <property type="entry name" value="DNA-dir_RNA_pol_insert"/>
</dbReference>
<evidence type="ECO:0000313" key="9">
    <source>
        <dbReference type="Proteomes" id="UP001321749"/>
    </source>
</evidence>
<evidence type="ECO:0000256" key="2">
    <source>
        <dbReference type="ARBA" id="ARBA00022083"/>
    </source>
</evidence>
<comment type="caution">
    <text evidence="8">The sequence shown here is derived from an EMBL/GenBank/DDBJ whole genome shotgun (WGS) entry which is preliminary data.</text>
</comment>
<dbReference type="Proteomes" id="UP001321749">
    <property type="component" value="Unassembled WGS sequence"/>
</dbReference>
<reference evidence="8" key="2">
    <citation type="submission" date="2023-06" db="EMBL/GenBank/DDBJ databases">
        <authorList>
            <consortium name="Lawrence Berkeley National Laboratory"/>
            <person name="Mondo S.J."/>
            <person name="Hensen N."/>
            <person name="Bonometti L."/>
            <person name="Westerberg I."/>
            <person name="Brannstrom I.O."/>
            <person name="Guillou S."/>
            <person name="Cros-Aarteil S."/>
            <person name="Calhoun S."/>
            <person name="Haridas S."/>
            <person name="Kuo A."/>
            <person name="Pangilinan J."/>
            <person name="Riley R."/>
            <person name="Labutti K."/>
            <person name="Andreopoulos B."/>
            <person name="Lipzen A."/>
            <person name="Chen C."/>
            <person name="Yanf M."/>
            <person name="Daum C."/>
            <person name="Ng V."/>
            <person name="Clum A."/>
            <person name="Steindorff A."/>
            <person name="Ohm R."/>
            <person name="Martin F."/>
            <person name="Silar P."/>
            <person name="Natvig D."/>
            <person name="Lalanne C."/>
            <person name="Gautier V."/>
            <person name="Ament-Velasquez S.L."/>
            <person name="Kruys A."/>
            <person name="Hutchinson M.I."/>
            <person name="Powell A.J."/>
            <person name="Barry K."/>
            <person name="Miller A.N."/>
            <person name="Grigoriev I.V."/>
            <person name="Debuchy R."/>
            <person name="Gladieux P."/>
            <person name="Thoren M.H."/>
            <person name="Johannesson H."/>
        </authorList>
    </citation>
    <scope>NUCLEOTIDE SEQUENCE</scope>
    <source>
        <strain evidence="8">PSN324</strain>
    </source>
</reference>
<keyword evidence="4" id="KW-0804">Transcription</keyword>
<dbReference type="Pfam" id="PF01000">
    <property type="entry name" value="RNA_pol_A_bac"/>
    <property type="match status" value="1"/>
</dbReference>
<dbReference type="GO" id="GO:0006351">
    <property type="term" value="P:DNA-templated transcription"/>
    <property type="evidence" value="ECO:0007669"/>
    <property type="project" value="InterPro"/>
</dbReference>
<dbReference type="InterPro" id="IPR011263">
    <property type="entry name" value="DNA-dir_RNA_pol_RpoA/D/Rpb3"/>
</dbReference>
<dbReference type="InterPro" id="IPR001514">
    <property type="entry name" value="DNA-dir_RNA_pol_30-40kDasu_CS"/>
</dbReference>
<dbReference type="PROSITE" id="PS00446">
    <property type="entry name" value="RNA_POL_D_30KD"/>
    <property type="match status" value="1"/>
</dbReference>